<reference evidence="2 3" key="1">
    <citation type="submission" date="2018-04" db="EMBL/GenBank/DDBJ databases">
        <title>The genome sequence of Caulobacter sp. 736.</title>
        <authorList>
            <person name="Gao J."/>
            <person name="Sun J."/>
        </authorList>
    </citation>
    <scope>NUCLEOTIDE SEQUENCE [LARGE SCALE GENOMIC DNA]</scope>
    <source>
        <strain evidence="2 3">736</strain>
    </source>
</reference>
<sequence>MARAQSSLTSAPLMSQTVSAPAASSFERLSGFLRIDPSNLRLIEDAAGAAVEEGLWAEVAGLVERYAGLAPLSPRLRNLAGLAAMGEGRHADAVALLEPLLAEAPGDPQLRFNLAWASAMTAAPEAVVALVDEAVVAAAPAAAALKVQALHRLGRLDEALAEGAAYVAAGVQDQALMSALAVAAVDAEDTDLARAYALEAGDTHEGLSTLAALALDQGQVSEATDLFDRALAADPTSGRAQLGKGLALLARGDSVAGTALVEAAAARFGDHLGSWIAAGWGHFAQGDLAVARRLFDKALALDDSFAETHGALAVLDVLDGRINAATRRCQVALRLDRACLSAALAKSLMAAMQGDAGAAERIRAAALNTPLGPDGRTLSQAMSQLASGVGRVV</sequence>
<gene>
    <name evidence="2" type="ORF">DDF65_18425</name>
</gene>
<protein>
    <submittedName>
        <fullName evidence="2">Uncharacterized protein</fullName>
    </submittedName>
</protein>
<feature type="repeat" description="TPR" evidence="1">
    <location>
        <begin position="204"/>
        <end position="237"/>
    </location>
</feature>
<evidence type="ECO:0000313" key="2">
    <source>
        <dbReference type="EMBL" id="PVM75718.1"/>
    </source>
</evidence>
<dbReference type="EMBL" id="QDKP01000053">
    <property type="protein sequence ID" value="PVM75718.1"/>
    <property type="molecule type" value="Genomic_DNA"/>
</dbReference>
<dbReference type="Gene3D" id="1.25.40.10">
    <property type="entry name" value="Tetratricopeptide repeat domain"/>
    <property type="match status" value="2"/>
</dbReference>
<dbReference type="PROSITE" id="PS50005">
    <property type="entry name" value="TPR"/>
    <property type="match status" value="1"/>
</dbReference>
<keyword evidence="3" id="KW-1185">Reference proteome</keyword>
<comment type="caution">
    <text evidence="2">The sequence shown here is derived from an EMBL/GenBank/DDBJ whole genome shotgun (WGS) entry which is preliminary data.</text>
</comment>
<evidence type="ECO:0000313" key="3">
    <source>
        <dbReference type="Proteomes" id="UP000244913"/>
    </source>
</evidence>
<dbReference type="InterPro" id="IPR011990">
    <property type="entry name" value="TPR-like_helical_dom_sf"/>
</dbReference>
<keyword evidence="1" id="KW-0802">TPR repeat</keyword>
<organism evidence="2 3">
    <name type="scientific">Caulobacter radicis</name>
    <dbReference type="NCBI Taxonomy" id="2172650"/>
    <lineage>
        <taxon>Bacteria</taxon>
        <taxon>Pseudomonadati</taxon>
        <taxon>Pseudomonadota</taxon>
        <taxon>Alphaproteobacteria</taxon>
        <taxon>Caulobacterales</taxon>
        <taxon>Caulobacteraceae</taxon>
        <taxon>Caulobacter</taxon>
    </lineage>
</organism>
<dbReference type="SUPFAM" id="SSF48452">
    <property type="entry name" value="TPR-like"/>
    <property type="match status" value="1"/>
</dbReference>
<proteinExistence type="predicted"/>
<dbReference type="AlphaFoldDB" id="A0A2T9J4N5"/>
<accession>A0A2T9J4N5</accession>
<dbReference type="InterPro" id="IPR019734">
    <property type="entry name" value="TPR_rpt"/>
</dbReference>
<name>A0A2T9J4N5_9CAUL</name>
<dbReference type="Proteomes" id="UP000244913">
    <property type="component" value="Unassembled WGS sequence"/>
</dbReference>
<evidence type="ECO:0000256" key="1">
    <source>
        <dbReference type="PROSITE-ProRule" id="PRU00339"/>
    </source>
</evidence>
<dbReference type="SMART" id="SM00028">
    <property type="entry name" value="TPR"/>
    <property type="match status" value="3"/>
</dbReference>